<name>A0AA37W9D2_9GAMM</name>
<dbReference type="Pfam" id="PF04230">
    <property type="entry name" value="PS_pyruv_trans"/>
    <property type="match status" value="1"/>
</dbReference>
<dbReference type="Proteomes" id="UP001161389">
    <property type="component" value="Unassembled WGS sequence"/>
</dbReference>
<dbReference type="AlphaFoldDB" id="A0AA37W9D2"/>
<protein>
    <recommendedName>
        <fullName evidence="1">Polysaccharide pyruvyl transferase domain-containing protein</fullName>
    </recommendedName>
</protein>
<sequence>MKVAFINDTSLFSNHFGCQLVGQVYREQFKRTGLDLVISLPKNFNIEDYKSQLDSVDLVVVNGEGSIHHGRNPHLLEIAKKYPSVLLNCVYQENPRNDALKEFLHISARESYSAEEIQLQGVNCHVVPDVIFASSFVRSFPKPNPIKDLGITDNVRKEYQYKFGPFKKRVKGDFSAHNHSPAEYIYQLTQYSRICAGRFHAAVISALLEIPFATWDSNTWKTEAMLKDMGVPEYHFNSRESAVKNTPKEFDPQIKEFTNVAKIQIEENFNKVAELAKTMAK</sequence>
<evidence type="ECO:0000313" key="3">
    <source>
        <dbReference type="Proteomes" id="UP001161389"/>
    </source>
</evidence>
<proteinExistence type="predicted"/>
<keyword evidence="3" id="KW-1185">Reference proteome</keyword>
<dbReference type="RefSeq" id="WP_284382514.1">
    <property type="nucleotide sequence ID" value="NZ_BSNM01000016.1"/>
</dbReference>
<accession>A0AA37W9D2</accession>
<evidence type="ECO:0000259" key="1">
    <source>
        <dbReference type="Pfam" id="PF04230"/>
    </source>
</evidence>
<dbReference type="InterPro" id="IPR007345">
    <property type="entry name" value="Polysacch_pyruvyl_Trfase"/>
</dbReference>
<gene>
    <name evidence="2" type="ORF">GCM10007876_29800</name>
</gene>
<comment type="caution">
    <text evidence="2">The sequence shown here is derived from an EMBL/GenBank/DDBJ whole genome shotgun (WGS) entry which is preliminary data.</text>
</comment>
<feature type="domain" description="Polysaccharide pyruvyl transferase" evidence="1">
    <location>
        <begin position="16"/>
        <end position="212"/>
    </location>
</feature>
<reference evidence="2" key="1">
    <citation type="journal article" date="2014" name="Int. J. Syst. Evol. Microbiol.">
        <title>Complete genome sequence of Corynebacterium casei LMG S-19264T (=DSM 44701T), isolated from a smear-ripened cheese.</title>
        <authorList>
            <consortium name="US DOE Joint Genome Institute (JGI-PGF)"/>
            <person name="Walter F."/>
            <person name="Albersmeier A."/>
            <person name="Kalinowski J."/>
            <person name="Ruckert C."/>
        </authorList>
    </citation>
    <scope>NUCLEOTIDE SEQUENCE</scope>
    <source>
        <strain evidence="2">NBRC 110071</strain>
    </source>
</reference>
<reference evidence="2" key="2">
    <citation type="submission" date="2023-01" db="EMBL/GenBank/DDBJ databases">
        <title>Draft genome sequence of Litoribrevibacter albus strain NBRC 110071.</title>
        <authorList>
            <person name="Sun Q."/>
            <person name="Mori K."/>
        </authorList>
    </citation>
    <scope>NUCLEOTIDE SEQUENCE</scope>
    <source>
        <strain evidence="2">NBRC 110071</strain>
    </source>
</reference>
<organism evidence="2 3">
    <name type="scientific">Litoribrevibacter albus</name>
    <dbReference type="NCBI Taxonomy" id="1473156"/>
    <lineage>
        <taxon>Bacteria</taxon>
        <taxon>Pseudomonadati</taxon>
        <taxon>Pseudomonadota</taxon>
        <taxon>Gammaproteobacteria</taxon>
        <taxon>Oceanospirillales</taxon>
        <taxon>Oceanospirillaceae</taxon>
        <taxon>Litoribrevibacter</taxon>
    </lineage>
</organism>
<dbReference type="EMBL" id="BSNM01000016">
    <property type="protein sequence ID" value="GLQ32501.1"/>
    <property type="molecule type" value="Genomic_DNA"/>
</dbReference>
<evidence type="ECO:0000313" key="2">
    <source>
        <dbReference type="EMBL" id="GLQ32501.1"/>
    </source>
</evidence>